<accession>A0A7D9D2Z8</accession>
<dbReference type="SMART" id="SM00240">
    <property type="entry name" value="FHA"/>
    <property type="match status" value="1"/>
</dbReference>
<dbReference type="InterPro" id="IPR008984">
    <property type="entry name" value="SMAD_FHA_dom_sf"/>
</dbReference>
<dbReference type="Pfam" id="PF00498">
    <property type="entry name" value="FHA"/>
    <property type="match status" value="1"/>
</dbReference>
<dbReference type="InterPro" id="IPR046883">
    <property type="entry name" value="T6SS_FHA_C"/>
</dbReference>
<feature type="domain" description="FHA" evidence="2">
    <location>
        <begin position="90"/>
        <end position="140"/>
    </location>
</feature>
<evidence type="ECO:0000259" key="2">
    <source>
        <dbReference type="PROSITE" id="PS50006"/>
    </source>
</evidence>
<dbReference type="AlphaFoldDB" id="A0A7D9D2Z8"/>
<evidence type="ECO:0000256" key="1">
    <source>
        <dbReference type="SAM" id="MobiDB-lite"/>
    </source>
</evidence>
<feature type="region of interest" description="Disordered" evidence="1">
    <location>
        <begin position="227"/>
        <end position="248"/>
    </location>
</feature>
<dbReference type="InterPro" id="IPR000253">
    <property type="entry name" value="FHA_dom"/>
</dbReference>
<reference evidence="3" key="1">
    <citation type="submission" date="2019-07" db="EMBL/GenBank/DDBJ databases">
        <authorList>
            <person name="Weber M."/>
            <person name="Kostadinov I."/>
            <person name="Kostadinov D I."/>
        </authorList>
    </citation>
    <scope>NUCLEOTIDE SEQUENCE</scope>
    <source>
        <strain evidence="3">Gfbio:sag-sample-m06:053724c1-46a9-4a36-b237-ea2bf867836b</strain>
    </source>
</reference>
<sequence>MTLVLFTDYIWSFRLFYGLDANTVKSINVNCCVAVNLGKTAIFPDTSRRVLTTGKQRYLRDTMPLQLAIVSDHKDILGDDCVREFHEEGGTIGRSLENDWILPDPEQFISGKHATVDFRAGAYYLADISSNGVYVNSEEEPLGRGNPRRLFNGDRLRMGDFEFEVSLDEGESLVMPPPEPLTVVPDHVERLVPEEVMKTGVEMLGEEEITGDEEFESALFGSAVVEKQPEKDNRANPFSPPPSKAEASRADLENLLDAFMKGLDISRAEIHSSTDPLVVMENAGRALREFVDGTTDLLASRTALKAMFHLDQTTVMPEHNNPLKIAENTRDSMMQLLVGKEGEYLGPADAVREVCKDLKFHHDAVLEAMMSAFGHYMDRFNPEELQENFDRTLDKKPMFRAVNQLKYWQLYCDLYPIMTQQSIGSLPHQFGEDFVRCYEKFLAEFKRLDNAGNTRKAKKIKQPVPVLRDQEELVDQTKEASYTDQF</sequence>
<gene>
    <name evidence="3" type="ORF">JTBM06_V1_130009</name>
</gene>
<dbReference type="Gene3D" id="2.60.200.20">
    <property type="match status" value="1"/>
</dbReference>
<dbReference type="CDD" id="cd00060">
    <property type="entry name" value="FHA"/>
    <property type="match status" value="1"/>
</dbReference>
<dbReference type="EMBL" id="LR633967">
    <property type="protein sequence ID" value="VUX55832.1"/>
    <property type="molecule type" value="Genomic_DNA"/>
</dbReference>
<organism evidence="3">
    <name type="scientific">uncultured Woeseiaceae bacterium</name>
    <dbReference type="NCBI Taxonomy" id="1983305"/>
    <lineage>
        <taxon>Bacteria</taxon>
        <taxon>Pseudomonadati</taxon>
        <taxon>Pseudomonadota</taxon>
        <taxon>Gammaproteobacteria</taxon>
        <taxon>Woeseiales</taxon>
        <taxon>Woeseiaceae</taxon>
        <taxon>environmental samples</taxon>
    </lineage>
</organism>
<proteinExistence type="predicted"/>
<name>A0A7D9D2Z8_9GAMM</name>
<dbReference type="InterPro" id="IPR017735">
    <property type="entry name" value="T6SS_FHA"/>
</dbReference>
<dbReference type="NCBIfam" id="TIGR03354">
    <property type="entry name" value="VI_FHA"/>
    <property type="match status" value="1"/>
</dbReference>
<dbReference type="PROSITE" id="PS50006">
    <property type="entry name" value="FHA_DOMAIN"/>
    <property type="match status" value="1"/>
</dbReference>
<dbReference type="SUPFAM" id="SSF49879">
    <property type="entry name" value="SMAD/FHA domain"/>
    <property type="match status" value="1"/>
</dbReference>
<evidence type="ECO:0000313" key="3">
    <source>
        <dbReference type="EMBL" id="VUX55832.1"/>
    </source>
</evidence>
<protein>
    <recommendedName>
        <fullName evidence="2">FHA domain-containing protein</fullName>
    </recommendedName>
</protein>
<dbReference type="Pfam" id="PF20232">
    <property type="entry name" value="T6SS_FHA_C"/>
    <property type="match status" value="1"/>
</dbReference>